<reference evidence="3" key="1">
    <citation type="submission" date="2021-03" db="EMBL/GenBank/DDBJ databases">
        <title>Description of Psychrosphaera ytuae sp. nov. isolated from deep sea sediment of South China Sea.</title>
        <authorList>
            <person name="Zhang J."/>
            <person name="Xu X.-D."/>
        </authorList>
    </citation>
    <scope>NUCLEOTIDE SEQUENCE</scope>
    <source>
        <strain evidence="3">MTZ26</strain>
    </source>
</reference>
<dbReference type="SUPFAM" id="SSF53474">
    <property type="entry name" value="alpha/beta-Hydrolases"/>
    <property type="match status" value="1"/>
</dbReference>
<gene>
    <name evidence="3" type="ORF">J1N51_11600</name>
</gene>
<evidence type="ECO:0000256" key="1">
    <source>
        <dbReference type="SAM" id="SignalP"/>
    </source>
</evidence>
<evidence type="ECO:0000259" key="2">
    <source>
        <dbReference type="Pfam" id="PF12146"/>
    </source>
</evidence>
<accession>A0A975DBP8</accession>
<feature type="domain" description="Serine aminopeptidase S33" evidence="2">
    <location>
        <begin position="95"/>
        <end position="358"/>
    </location>
</feature>
<dbReference type="Proteomes" id="UP000682739">
    <property type="component" value="Chromosome"/>
</dbReference>
<dbReference type="EMBL" id="CP072110">
    <property type="protein sequence ID" value="QTH63371.1"/>
    <property type="molecule type" value="Genomic_DNA"/>
</dbReference>
<feature type="chain" id="PRO_5037584802" evidence="1">
    <location>
        <begin position="20"/>
        <end position="378"/>
    </location>
</feature>
<keyword evidence="3" id="KW-0378">Hydrolase</keyword>
<dbReference type="InterPro" id="IPR022742">
    <property type="entry name" value="Hydrolase_4"/>
</dbReference>
<dbReference type="InterPro" id="IPR051044">
    <property type="entry name" value="MAG_DAG_Lipase"/>
</dbReference>
<dbReference type="Gene3D" id="3.40.50.1820">
    <property type="entry name" value="alpha/beta hydrolase"/>
    <property type="match status" value="1"/>
</dbReference>
<feature type="signal peptide" evidence="1">
    <location>
        <begin position="1"/>
        <end position="19"/>
    </location>
</feature>
<dbReference type="RefSeq" id="WP_208831428.1">
    <property type="nucleotide sequence ID" value="NZ_CP072110.1"/>
</dbReference>
<evidence type="ECO:0000313" key="4">
    <source>
        <dbReference type="Proteomes" id="UP000682739"/>
    </source>
</evidence>
<protein>
    <submittedName>
        <fullName evidence="3">Alpha/beta fold hydrolase</fullName>
    </submittedName>
</protein>
<dbReference type="Pfam" id="PF12146">
    <property type="entry name" value="Hydrolase_4"/>
    <property type="match status" value="1"/>
</dbReference>
<evidence type="ECO:0000313" key="3">
    <source>
        <dbReference type="EMBL" id="QTH63371.1"/>
    </source>
</evidence>
<organism evidence="3 4">
    <name type="scientific">Psychrosphaera ytuae</name>
    <dbReference type="NCBI Taxonomy" id="2820710"/>
    <lineage>
        <taxon>Bacteria</taxon>
        <taxon>Pseudomonadati</taxon>
        <taxon>Pseudomonadota</taxon>
        <taxon>Gammaproteobacteria</taxon>
        <taxon>Alteromonadales</taxon>
        <taxon>Pseudoalteromonadaceae</taxon>
        <taxon>Psychrosphaera</taxon>
    </lineage>
</organism>
<dbReference type="GO" id="GO:0016787">
    <property type="term" value="F:hydrolase activity"/>
    <property type="evidence" value="ECO:0007669"/>
    <property type="project" value="UniProtKB-KW"/>
</dbReference>
<keyword evidence="4" id="KW-1185">Reference proteome</keyword>
<proteinExistence type="predicted"/>
<dbReference type="AlphaFoldDB" id="A0A975DBP8"/>
<sequence>MKYWSVRLVSMLLSGLFCAESYGAEVYSTAQRIESSLAVTEGYQVMMLKQQREADFGAFVKTELEPFWETHAKPGQFVNKQGLVLHFVEVSLEGARNTLVISPGRVEGYLKYKEMAYDFAKLGYRVFILDHQGQGLSSRLLVNSHKGHVNKFSDYTRDFNQFVTEIVEPKKVGEMHLLCHSMGGAIGLRYLQSYSHPFAKAAFSSPMWGLPTGPVPAMILKPMVKSAAWLVKQVEPESPYFLGHSDYKKVPFLINTLTHSKARYEYFRETYEQEPKLQLGGITYGWITSSINGLDRAFSELEKVSIPLLVLQAEKDIVIDNSAQDKFCTRLTEVGKSCHSGKPVVIKGAKHEIFIESDEIRNKGLSEVLAFFLDEQAI</sequence>
<dbReference type="InterPro" id="IPR029058">
    <property type="entry name" value="AB_hydrolase_fold"/>
</dbReference>
<dbReference type="PANTHER" id="PTHR11614">
    <property type="entry name" value="PHOSPHOLIPASE-RELATED"/>
    <property type="match status" value="1"/>
</dbReference>
<keyword evidence="1" id="KW-0732">Signal</keyword>
<dbReference type="KEGG" id="psym:J1N51_11600"/>
<name>A0A975DBP8_9GAMM</name>